<evidence type="ECO:0000256" key="1">
    <source>
        <dbReference type="ARBA" id="ARBA00022908"/>
    </source>
</evidence>
<dbReference type="Proteomes" id="UP000236755">
    <property type="component" value="Unassembled WGS sequence"/>
</dbReference>
<evidence type="ECO:0000313" key="7">
    <source>
        <dbReference type="EMBL" id="SDZ84377.1"/>
    </source>
</evidence>
<feature type="domain" description="Tyr recombinase" evidence="5">
    <location>
        <begin position="113"/>
        <end position="329"/>
    </location>
</feature>
<keyword evidence="3" id="KW-0233">DNA recombination</keyword>
<evidence type="ECO:0000256" key="4">
    <source>
        <dbReference type="PROSITE-ProRule" id="PRU01248"/>
    </source>
</evidence>
<dbReference type="STRING" id="555874.SAMN04488065_0723"/>
<gene>
    <name evidence="7" type="ORF">SAMN04488065_0723</name>
</gene>
<evidence type="ECO:0000259" key="5">
    <source>
        <dbReference type="PROSITE" id="PS51898"/>
    </source>
</evidence>
<dbReference type="Gene3D" id="1.10.443.10">
    <property type="entry name" value="Intergrase catalytic core"/>
    <property type="match status" value="1"/>
</dbReference>
<dbReference type="PANTHER" id="PTHR30349">
    <property type="entry name" value="PHAGE INTEGRASE-RELATED"/>
    <property type="match status" value="1"/>
</dbReference>
<dbReference type="SUPFAM" id="SSF56349">
    <property type="entry name" value="DNA breaking-rejoining enzymes"/>
    <property type="match status" value="1"/>
</dbReference>
<dbReference type="Pfam" id="PF00589">
    <property type="entry name" value="Phage_integrase"/>
    <property type="match status" value="1"/>
</dbReference>
<dbReference type="InterPro" id="IPR011010">
    <property type="entry name" value="DNA_brk_join_enz"/>
</dbReference>
<dbReference type="RefSeq" id="WP_092631539.1">
    <property type="nucleotide sequence ID" value="NZ_FNQT01000001.1"/>
</dbReference>
<dbReference type="Pfam" id="PF02899">
    <property type="entry name" value="Phage_int_SAM_1"/>
    <property type="match status" value="1"/>
</dbReference>
<evidence type="ECO:0000259" key="6">
    <source>
        <dbReference type="PROSITE" id="PS51900"/>
    </source>
</evidence>
<evidence type="ECO:0000256" key="3">
    <source>
        <dbReference type="ARBA" id="ARBA00023172"/>
    </source>
</evidence>
<dbReference type="GO" id="GO:0003677">
    <property type="term" value="F:DNA binding"/>
    <property type="evidence" value="ECO:0007669"/>
    <property type="project" value="UniProtKB-UniRule"/>
</dbReference>
<reference evidence="7 8" key="1">
    <citation type="submission" date="2016-10" db="EMBL/GenBank/DDBJ databases">
        <authorList>
            <person name="de Groot N.N."/>
        </authorList>
    </citation>
    <scope>NUCLEOTIDE SEQUENCE [LARGE SCALE GENOMIC DNA]</scope>
    <source>
        <strain evidence="7 8">CGMCC 1.8712</strain>
    </source>
</reference>
<evidence type="ECO:0000256" key="2">
    <source>
        <dbReference type="ARBA" id="ARBA00023125"/>
    </source>
</evidence>
<feature type="domain" description="Core-binding (CB)" evidence="6">
    <location>
        <begin position="6"/>
        <end position="89"/>
    </location>
</feature>
<evidence type="ECO:0000313" key="8">
    <source>
        <dbReference type="Proteomes" id="UP000236755"/>
    </source>
</evidence>
<dbReference type="PANTHER" id="PTHR30349:SF41">
    <property type="entry name" value="INTEGRASE_RECOMBINASE PROTEIN MJ0367-RELATED"/>
    <property type="match status" value="1"/>
</dbReference>
<dbReference type="PROSITE" id="PS51900">
    <property type="entry name" value="CB"/>
    <property type="match status" value="1"/>
</dbReference>
<dbReference type="InterPro" id="IPR013762">
    <property type="entry name" value="Integrase-like_cat_sf"/>
</dbReference>
<dbReference type="PROSITE" id="PS51898">
    <property type="entry name" value="TYR_RECOMBINASE"/>
    <property type="match status" value="1"/>
</dbReference>
<dbReference type="AlphaFoldDB" id="A0A1H3WB98"/>
<protein>
    <submittedName>
        <fullName evidence="7">Site-specific recombinase XerD</fullName>
    </submittedName>
</protein>
<dbReference type="OrthoDB" id="198497at2157"/>
<dbReference type="InterPro" id="IPR050090">
    <property type="entry name" value="Tyrosine_recombinase_XerCD"/>
</dbReference>
<name>A0A1H3WB98_9EURY</name>
<dbReference type="GO" id="GO:0015074">
    <property type="term" value="P:DNA integration"/>
    <property type="evidence" value="ECO:0007669"/>
    <property type="project" value="UniProtKB-KW"/>
</dbReference>
<dbReference type="InterPro" id="IPR010998">
    <property type="entry name" value="Integrase_recombinase_N"/>
</dbReference>
<keyword evidence="8" id="KW-1185">Reference proteome</keyword>
<dbReference type="InterPro" id="IPR004107">
    <property type="entry name" value="Integrase_SAM-like_N"/>
</dbReference>
<keyword evidence="1" id="KW-0229">DNA integration</keyword>
<dbReference type="GO" id="GO:0006310">
    <property type="term" value="P:DNA recombination"/>
    <property type="evidence" value="ECO:0007669"/>
    <property type="project" value="UniProtKB-KW"/>
</dbReference>
<dbReference type="EMBL" id="FNQT01000001">
    <property type="protein sequence ID" value="SDZ84377.1"/>
    <property type="molecule type" value="Genomic_DNA"/>
</dbReference>
<accession>A0A1H3WB98</accession>
<keyword evidence="2 4" id="KW-0238">DNA-binding</keyword>
<proteinExistence type="predicted"/>
<organism evidence="7 8">
    <name type="scientific">Haloplanus vescus</name>
    <dbReference type="NCBI Taxonomy" id="555874"/>
    <lineage>
        <taxon>Archaea</taxon>
        <taxon>Methanobacteriati</taxon>
        <taxon>Methanobacteriota</taxon>
        <taxon>Stenosarchaea group</taxon>
        <taxon>Halobacteria</taxon>
        <taxon>Halobacteriales</taxon>
        <taxon>Haloferacaceae</taxon>
        <taxon>Haloplanus</taxon>
    </lineage>
</organism>
<sequence>MELKPTPPQDAKKRYLKKKKSHVSKKTIYNYDTALKRFLEFLDKRGIKDMNNVDSDEIVRFESWRLDSVKPITCRNDMRTVSNFIQFCETIQAVPVGLHELVVPTKVSEDEEICEDILTKQEANDILAHLGKYEYASNRHVITLILWKTGMRIGGLRALDLKDVDKSRPALEIRHRPETGTPLKRKQKGQRDVLLNWETSDVIEDYINDTRPNVKDDNGREPLLASRYGRLAETTIQKNIYTATRPCTYNGGKCPFGEDTDSCEALAFDQANKCPGSVSPHALRRGYVTAARNAGQPKDVTGERVNMGGKVLEKHYDHGSYDEKAERRSEYLREI</sequence>
<dbReference type="InterPro" id="IPR002104">
    <property type="entry name" value="Integrase_catalytic"/>
</dbReference>
<dbReference type="Gene3D" id="1.10.150.130">
    <property type="match status" value="1"/>
</dbReference>
<dbReference type="InterPro" id="IPR044068">
    <property type="entry name" value="CB"/>
</dbReference>
<dbReference type="CDD" id="cd00397">
    <property type="entry name" value="DNA_BRE_C"/>
    <property type="match status" value="1"/>
</dbReference>